<dbReference type="EMBL" id="CP168151">
    <property type="protein sequence ID" value="XFD39969.1"/>
    <property type="molecule type" value="Genomic_DNA"/>
</dbReference>
<protein>
    <submittedName>
        <fullName evidence="1">DUF2316 family protein</fullName>
    </submittedName>
</protein>
<reference evidence="1" key="1">
    <citation type="submission" date="2024-08" db="EMBL/GenBank/DDBJ databases">
        <title>Lentilactobacillus sp. nov., isolated from tree bark.</title>
        <authorList>
            <person name="Phuengjayaem S."/>
            <person name="Tanasupawat S."/>
        </authorList>
    </citation>
    <scope>NUCLEOTIDE SEQUENCE</scope>
    <source>
        <strain evidence="1">SPB1-3</strain>
    </source>
</reference>
<evidence type="ECO:0000313" key="1">
    <source>
        <dbReference type="EMBL" id="XFD39969.1"/>
    </source>
</evidence>
<gene>
    <name evidence="1" type="ORF">O0236_001300</name>
</gene>
<organism evidence="1 2">
    <name type="scientific">Lentilactobacillus terminaliae</name>
    <dbReference type="NCBI Taxonomy" id="3003483"/>
    <lineage>
        <taxon>Bacteria</taxon>
        <taxon>Bacillati</taxon>
        <taxon>Bacillota</taxon>
        <taxon>Bacilli</taxon>
        <taxon>Lactobacillales</taxon>
        <taxon>Lactobacillaceae</taxon>
        <taxon>Lentilactobacillus</taxon>
    </lineage>
</organism>
<dbReference type="Proteomes" id="UP001149860">
    <property type="component" value="Chromosome"/>
</dbReference>
<keyword evidence="2" id="KW-1185">Reference proteome</keyword>
<accession>A0ACD5DF09</accession>
<evidence type="ECO:0000313" key="2">
    <source>
        <dbReference type="Proteomes" id="UP001149860"/>
    </source>
</evidence>
<name>A0ACD5DF09_9LACO</name>
<sequence length="103" mass="12091">MSLTPEETIATREELLANFKIADVSIEQIALDLNTSSSHVQRVLDLDPDRIEEPWILRNYLNSMIEKNGDKPLPYSRLKGSPLKHWFLDQRFIRENKLVKERD</sequence>
<proteinExistence type="predicted"/>